<proteinExistence type="predicted"/>
<organism evidence="2 3">
    <name type="scientific">Aspergillus leporis</name>
    <dbReference type="NCBI Taxonomy" id="41062"/>
    <lineage>
        <taxon>Eukaryota</taxon>
        <taxon>Fungi</taxon>
        <taxon>Dikarya</taxon>
        <taxon>Ascomycota</taxon>
        <taxon>Pezizomycotina</taxon>
        <taxon>Eurotiomycetes</taxon>
        <taxon>Eurotiomycetidae</taxon>
        <taxon>Eurotiales</taxon>
        <taxon>Aspergillaceae</taxon>
        <taxon>Aspergillus</taxon>
        <taxon>Aspergillus subgen. Circumdati</taxon>
    </lineage>
</organism>
<name>A0A5N5WN20_9EURO</name>
<protein>
    <submittedName>
        <fullName evidence="2">Uncharacterized protein</fullName>
    </submittedName>
</protein>
<feature type="coiled-coil region" evidence="1">
    <location>
        <begin position="56"/>
        <end position="111"/>
    </location>
</feature>
<keyword evidence="1" id="KW-0175">Coiled coil</keyword>
<gene>
    <name evidence="2" type="ORF">BDV29DRAFT_181911</name>
</gene>
<sequence length="161" mass="17685">MAHPSGLGKPPQKAHRRLTLLLDGEDSTKERISKEEFKEIIKTDPDRVFTMVETLINECEDTIEELNNVITTQEERLAKQTLGTEAIQARYDALSNQINKLTAAKNTTEDEQDAFALRLARNTGPLVSVATSLRPSESLTSPVAVKAPLGSTSQPVCVKVL</sequence>
<dbReference type="AlphaFoldDB" id="A0A5N5WN20"/>
<evidence type="ECO:0000256" key="1">
    <source>
        <dbReference type="SAM" id="Coils"/>
    </source>
</evidence>
<dbReference type="Proteomes" id="UP000326565">
    <property type="component" value="Unassembled WGS sequence"/>
</dbReference>
<keyword evidence="3" id="KW-1185">Reference proteome</keyword>
<evidence type="ECO:0000313" key="2">
    <source>
        <dbReference type="EMBL" id="KAB8069931.1"/>
    </source>
</evidence>
<dbReference type="EMBL" id="ML732321">
    <property type="protein sequence ID" value="KAB8069931.1"/>
    <property type="molecule type" value="Genomic_DNA"/>
</dbReference>
<accession>A0A5N5WN20</accession>
<evidence type="ECO:0000313" key="3">
    <source>
        <dbReference type="Proteomes" id="UP000326565"/>
    </source>
</evidence>
<reference evidence="2 3" key="1">
    <citation type="submission" date="2019-04" db="EMBL/GenBank/DDBJ databases">
        <title>Friends and foes A comparative genomics study of 23 Aspergillus species from section Flavi.</title>
        <authorList>
            <consortium name="DOE Joint Genome Institute"/>
            <person name="Kjaerbolling I."/>
            <person name="Vesth T."/>
            <person name="Frisvad J.C."/>
            <person name="Nybo J.L."/>
            <person name="Theobald S."/>
            <person name="Kildgaard S."/>
            <person name="Isbrandt T."/>
            <person name="Kuo A."/>
            <person name="Sato A."/>
            <person name="Lyhne E.K."/>
            <person name="Kogle M.E."/>
            <person name="Wiebenga A."/>
            <person name="Kun R.S."/>
            <person name="Lubbers R.J."/>
            <person name="Makela M.R."/>
            <person name="Barry K."/>
            <person name="Chovatia M."/>
            <person name="Clum A."/>
            <person name="Daum C."/>
            <person name="Haridas S."/>
            <person name="He G."/>
            <person name="LaButti K."/>
            <person name="Lipzen A."/>
            <person name="Mondo S."/>
            <person name="Riley R."/>
            <person name="Salamov A."/>
            <person name="Simmons B.A."/>
            <person name="Magnuson J.K."/>
            <person name="Henrissat B."/>
            <person name="Mortensen U.H."/>
            <person name="Larsen T.O."/>
            <person name="Devries R.P."/>
            <person name="Grigoriev I.V."/>
            <person name="Machida M."/>
            <person name="Baker S.E."/>
            <person name="Andersen M.R."/>
        </authorList>
    </citation>
    <scope>NUCLEOTIDE SEQUENCE [LARGE SCALE GENOMIC DNA]</scope>
    <source>
        <strain evidence="2 3">CBS 151.66</strain>
    </source>
</reference>